<comment type="catalytic activity">
    <reaction evidence="7">
        <text>a 2'-deoxycytidine in DNA + S-adenosyl-L-methionine = a 5-methyl-2'-deoxycytidine in DNA + S-adenosyl-L-homocysteine + H(+)</text>
        <dbReference type="Rhea" id="RHEA:13681"/>
        <dbReference type="Rhea" id="RHEA-COMP:11369"/>
        <dbReference type="Rhea" id="RHEA-COMP:11370"/>
        <dbReference type="ChEBI" id="CHEBI:15378"/>
        <dbReference type="ChEBI" id="CHEBI:57856"/>
        <dbReference type="ChEBI" id="CHEBI:59789"/>
        <dbReference type="ChEBI" id="CHEBI:85452"/>
        <dbReference type="ChEBI" id="CHEBI:85454"/>
        <dbReference type="EC" id="2.1.1.37"/>
    </reaction>
</comment>
<evidence type="ECO:0000256" key="6">
    <source>
        <dbReference type="RuleBase" id="RU000416"/>
    </source>
</evidence>
<dbReference type="PROSITE" id="PS51679">
    <property type="entry name" value="SAM_MT_C5"/>
    <property type="match status" value="1"/>
</dbReference>
<organism evidence="8 9">
    <name type="scientific">Cryptosporangium minutisporangium</name>
    <dbReference type="NCBI Taxonomy" id="113569"/>
    <lineage>
        <taxon>Bacteria</taxon>
        <taxon>Bacillati</taxon>
        <taxon>Actinomycetota</taxon>
        <taxon>Actinomycetes</taxon>
        <taxon>Cryptosporangiales</taxon>
        <taxon>Cryptosporangiaceae</taxon>
        <taxon>Cryptosporangium</taxon>
    </lineage>
</organism>
<evidence type="ECO:0000256" key="7">
    <source>
        <dbReference type="RuleBase" id="RU000417"/>
    </source>
</evidence>
<sequence>MQRWPAIVRAMLNRYRVIDLFAGCGGITEGFRRTGRYDAVAAVELDLAAASTYAENFGEDHMWPGSIVDWLKDEPAPEADVVVGGPPCQGFSNLGSKRDDDPRNELWREYVRVLGLIKPKTFVIENVPRFLQSTQFADLEAETEGGLLSDYVLDKKLLVAADFGSAQVRRRAIVIGTHRDLLKPIEVPDGSVPADRRKTVYDALLDVPMKVPAEQRDLPKTTVEHFGVTMPGAYTGYDLHVTRHYDPRSLERFTHIGEGENRFSLPDRLKSPCWLKHTSGAGDVMGRLRWHKPSVTIRTEFFKPEKGRYLHPSEHRAITHREAALLQGFGDDFRWCGTKIQIARQIGNAVPVELAQALGQYIAEALDDRL</sequence>
<evidence type="ECO:0000256" key="2">
    <source>
        <dbReference type="ARBA" id="ARBA00022679"/>
    </source>
</evidence>
<dbReference type="InterPro" id="IPR031303">
    <property type="entry name" value="C5_meth_CS"/>
</dbReference>
<dbReference type="PROSITE" id="PS00094">
    <property type="entry name" value="C5_MTASE_1"/>
    <property type="match status" value="1"/>
</dbReference>
<protein>
    <recommendedName>
        <fullName evidence="7">Cytosine-specific methyltransferase</fullName>
        <ecNumber evidence="7">2.1.1.37</ecNumber>
    </recommendedName>
</protein>
<dbReference type="PANTHER" id="PTHR10629">
    <property type="entry name" value="CYTOSINE-SPECIFIC METHYLTRANSFERASE"/>
    <property type="match status" value="1"/>
</dbReference>
<accession>A0ABP6SWT5</accession>
<gene>
    <name evidence="8" type="ORF">GCM10020369_26610</name>
</gene>
<name>A0ABP6SWT5_9ACTN</name>
<comment type="similarity">
    <text evidence="5 6">Belongs to the class I-like SAM-binding methyltransferase superfamily. C5-methyltransferase family.</text>
</comment>
<dbReference type="GO" id="GO:0008168">
    <property type="term" value="F:methyltransferase activity"/>
    <property type="evidence" value="ECO:0007669"/>
    <property type="project" value="UniProtKB-KW"/>
</dbReference>
<keyword evidence="9" id="KW-1185">Reference proteome</keyword>
<dbReference type="NCBIfam" id="TIGR00675">
    <property type="entry name" value="dcm"/>
    <property type="match status" value="1"/>
</dbReference>
<dbReference type="InterPro" id="IPR029063">
    <property type="entry name" value="SAM-dependent_MTases_sf"/>
</dbReference>
<dbReference type="PROSITE" id="PS00095">
    <property type="entry name" value="C5_MTASE_2"/>
    <property type="match status" value="1"/>
</dbReference>
<dbReference type="Proteomes" id="UP001501676">
    <property type="component" value="Unassembled WGS sequence"/>
</dbReference>
<dbReference type="Gene3D" id="3.90.120.10">
    <property type="entry name" value="DNA Methylase, subunit A, domain 2"/>
    <property type="match status" value="1"/>
</dbReference>
<dbReference type="InterPro" id="IPR050390">
    <property type="entry name" value="C5-Methyltransferase"/>
</dbReference>
<feature type="active site" evidence="5">
    <location>
        <position position="88"/>
    </location>
</feature>
<keyword evidence="1 5" id="KW-0489">Methyltransferase</keyword>
<evidence type="ECO:0000313" key="9">
    <source>
        <dbReference type="Proteomes" id="UP001501676"/>
    </source>
</evidence>
<dbReference type="GO" id="GO:0032259">
    <property type="term" value="P:methylation"/>
    <property type="evidence" value="ECO:0007669"/>
    <property type="project" value="UniProtKB-KW"/>
</dbReference>
<dbReference type="InterPro" id="IPR001525">
    <property type="entry name" value="C5_MeTfrase"/>
</dbReference>
<dbReference type="SUPFAM" id="SSF53335">
    <property type="entry name" value="S-adenosyl-L-methionine-dependent methyltransferases"/>
    <property type="match status" value="1"/>
</dbReference>
<keyword evidence="3 5" id="KW-0949">S-adenosyl-L-methionine</keyword>
<evidence type="ECO:0000256" key="1">
    <source>
        <dbReference type="ARBA" id="ARBA00022603"/>
    </source>
</evidence>
<keyword evidence="4" id="KW-0680">Restriction system</keyword>
<comment type="caution">
    <text evidence="8">The sequence shown here is derived from an EMBL/GenBank/DDBJ whole genome shotgun (WGS) entry which is preliminary data.</text>
</comment>
<dbReference type="EMBL" id="BAAAYN010000017">
    <property type="protein sequence ID" value="GAA3386755.1"/>
    <property type="molecule type" value="Genomic_DNA"/>
</dbReference>
<dbReference type="InterPro" id="IPR018117">
    <property type="entry name" value="C5_DNA_meth_AS"/>
</dbReference>
<dbReference type="EC" id="2.1.1.37" evidence="7"/>
<keyword evidence="2 5" id="KW-0808">Transferase</keyword>
<evidence type="ECO:0000313" key="8">
    <source>
        <dbReference type="EMBL" id="GAA3386755.1"/>
    </source>
</evidence>
<evidence type="ECO:0000256" key="4">
    <source>
        <dbReference type="ARBA" id="ARBA00022747"/>
    </source>
</evidence>
<proteinExistence type="inferred from homology"/>
<reference evidence="9" key="1">
    <citation type="journal article" date="2019" name="Int. J. Syst. Evol. Microbiol.">
        <title>The Global Catalogue of Microorganisms (GCM) 10K type strain sequencing project: providing services to taxonomists for standard genome sequencing and annotation.</title>
        <authorList>
            <consortium name="The Broad Institute Genomics Platform"/>
            <consortium name="The Broad Institute Genome Sequencing Center for Infectious Disease"/>
            <person name="Wu L."/>
            <person name="Ma J."/>
        </authorList>
    </citation>
    <scope>NUCLEOTIDE SEQUENCE [LARGE SCALE GENOMIC DNA]</scope>
    <source>
        <strain evidence="9">JCM 9458</strain>
    </source>
</reference>
<evidence type="ECO:0000256" key="5">
    <source>
        <dbReference type="PROSITE-ProRule" id="PRU01016"/>
    </source>
</evidence>
<dbReference type="Gene3D" id="3.40.50.150">
    <property type="entry name" value="Vaccinia Virus protein VP39"/>
    <property type="match status" value="1"/>
</dbReference>
<dbReference type="Pfam" id="PF00145">
    <property type="entry name" value="DNA_methylase"/>
    <property type="match status" value="1"/>
</dbReference>
<evidence type="ECO:0000256" key="3">
    <source>
        <dbReference type="ARBA" id="ARBA00022691"/>
    </source>
</evidence>
<dbReference type="PRINTS" id="PR00105">
    <property type="entry name" value="C5METTRFRASE"/>
</dbReference>
<dbReference type="PANTHER" id="PTHR10629:SF52">
    <property type="entry name" value="DNA (CYTOSINE-5)-METHYLTRANSFERASE 1"/>
    <property type="match status" value="1"/>
</dbReference>